<proteinExistence type="inferred from homology"/>
<dbReference type="Pfam" id="PF03275">
    <property type="entry name" value="GLF"/>
    <property type="match status" value="1"/>
</dbReference>
<dbReference type="AlphaFoldDB" id="A0A0H2WQN0"/>
<comment type="similarity">
    <text evidence="2">Belongs to the UDP-galactopyranose/dTDP-fucopyranose mutase family.</text>
</comment>
<dbReference type="FunFam" id="3.40.50.720:FF:000354">
    <property type="entry name" value="UDP-galactopyranose mutase"/>
    <property type="match status" value="1"/>
</dbReference>
<dbReference type="PANTHER" id="PTHR21197:SF0">
    <property type="entry name" value="UDP-GALACTOPYRANOSE MUTASE"/>
    <property type="match status" value="1"/>
</dbReference>
<dbReference type="GO" id="GO:0005829">
    <property type="term" value="C:cytosol"/>
    <property type="evidence" value="ECO:0007669"/>
    <property type="project" value="TreeGrafter"/>
</dbReference>
<accession>A0A0H2WQN0</accession>
<name>A0A0H2WQN0_SALPA</name>
<feature type="domain" description="UDP-galactopyranose mutase C-terminal" evidence="6">
    <location>
        <begin position="159"/>
        <end position="358"/>
    </location>
</feature>
<dbReference type="InterPro" id="IPR004379">
    <property type="entry name" value="UDP-GALP_mutase"/>
</dbReference>
<organism evidence="7 8">
    <name type="scientific">Salmonella paratyphi A (strain ATCC 9150 / SARB42)</name>
    <dbReference type="NCBI Taxonomy" id="295319"/>
    <lineage>
        <taxon>Bacteria</taxon>
        <taxon>Pseudomonadati</taxon>
        <taxon>Pseudomonadota</taxon>
        <taxon>Gammaproteobacteria</taxon>
        <taxon>Enterobacterales</taxon>
        <taxon>Enterobacteriaceae</taxon>
        <taxon>Salmonella</taxon>
    </lineage>
</organism>
<keyword evidence="5" id="KW-0413">Isomerase</keyword>
<evidence type="ECO:0000256" key="5">
    <source>
        <dbReference type="ARBA" id="ARBA00023235"/>
    </source>
</evidence>
<reference evidence="7 8" key="1">
    <citation type="journal article" date="2004" name="Nat. Genet.">
        <title>Comparison of genome degradation in Paratyphi A and Typhi, human-restricted serovars of Salmonella enterica that cause typhoid.</title>
        <authorList>
            <person name="McClelland M."/>
            <person name="Sanderson K.E."/>
            <person name="Clifton S.W."/>
            <person name="Latreille P."/>
            <person name="Porwollik S."/>
            <person name="Sabo A."/>
            <person name="Meyer R."/>
            <person name="Bieri T."/>
            <person name="Ozersky P."/>
            <person name="McLellan M."/>
            <person name="Harkins C.R."/>
            <person name="Wang C."/>
            <person name="Nguyen C."/>
            <person name="Berghoff A."/>
            <person name="Elliott G."/>
            <person name="Kohlberg S."/>
            <person name="Strong C."/>
            <person name="Du F."/>
            <person name="Carter J."/>
            <person name="Kremizki C."/>
            <person name="Layman D."/>
            <person name="Leonard S."/>
            <person name="Sun H."/>
            <person name="Fulton L."/>
            <person name="Nash W."/>
            <person name="Miner T."/>
            <person name="Minx P."/>
            <person name="Delehaunty K."/>
            <person name="Fronick C."/>
            <person name="Magrini V."/>
            <person name="Nhan M."/>
            <person name="Warren W."/>
            <person name="Florea L."/>
            <person name="Spieth J."/>
            <person name="Wilson R.K."/>
        </authorList>
    </citation>
    <scope>NUCLEOTIDE SEQUENCE [LARGE SCALE GENOMIC DNA]</scope>
    <source>
        <strain evidence="8">ATCC 9150 / SARB42</strain>
    </source>
</reference>
<dbReference type="Proteomes" id="UP000008185">
    <property type="component" value="Chromosome"/>
</dbReference>
<evidence type="ECO:0000313" key="8">
    <source>
        <dbReference type="Proteomes" id="UP000008185"/>
    </source>
</evidence>
<evidence type="ECO:0000256" key="3">
    <source>
        <dbReference type="ARBA" id="ARBA00022630"/>
    </source>
</evidence>
<dbReference type="NCBIfam" id="TIGR00031">
    <property type="entry name" value="UDP-GALP_mutase"/>
    <property type="match status" value="1"/>
</dbReference>
<evidence type="ECO:0000256" key="2">
    <source>
        <dbReference type="ARBA" id="ARBA00009321"/>
    </source>
</evidence>
<dbReference type="GO" id="GO:0008767">
    <property type="term" value="F:UDP-galactopyranose mutase activity"/>
    <property type="evidence" value="ECO:0007669"/>
    <property type="project" value="InterPro"/>
</dbReference>
<evidence type="ECO:0000256" key="4">
    <source>
        <dbReference type="ARBA" id="ARBA00022827"/>
    </source>
</evidence>
<dbReference type="PANTHER" id="PTHR21197">
    <property type="entry name" value="UDP-GALACTOPYRANOSE MUTASE"/>
    <property type="match status" value="1"/>
</dbReference>
<keyword evidence="3" id="KW-0285">Flavoprotein</keyword>
<dbReference type="InterPro" id="IPR015899">
    <property type="entry name" value="UDP-GalPyranose_mutase_C"/>
</dbReference>
<dbReference type="KEGG" id="spt:SPA2022"/>
<dbReference type="SUPFAM" id="SSF54373">
    <property type="entry name" value="FAD-linked reductases, C-terminal domain"/>
    <property type="match status" value="1"/>
</dbReference>
<gene>
    <name evidence="7" type="ordered locus">SPA2022</name>
</gene>
<dbReference type="GO" id="GO:0050660">
    <property type="term" value="F:flavin adenine dinucleotide binding"/>
    <property type="evidence" value="ECO:0007669"/>
    <property type="project" value="TreeGrafter"/>
</dbReference>
<dbReference type="Gene3D" id="3.40.50.720">
    <property type="entry name" value="NAD(P)-binding Rossmann-like Domain"/>
    <property type="match status" value="3"/>
</dbReference>
<dbReference type="EMBL" id="CP000026">
    <property type="protein sequence ID" value="AAV77925.1"/>
    <property type="molecule type" value="Genomic_DNA"/>
</dbReference>
<dbReference type="Pfam" id="PF13450">
    <property type="entry name" value="NAD_binding_8"/>
    <property type="match status" value="1"/>
</dbReference>
<evidence type="ECO:0000256" key="1">
    <source>
        <dbReference type="ARBA" id="ARBA00001974"/>
    </source>
</evidence>
<dbReference type="HOGENOM" id="CLU_042118_0_0_6"/>
<evidence type="ECO:0000259" key="6">
    <source>
        <dbReference type="Pfam" id="PF03275"/>
    </source>
</evidence>
<evidence type="ECO:0000313" key="7">
    <source>
        <dbReference type="EMBL" id="AAV77925.1"/>
    </source>
</evidence>
<comment type="cofactor">
    <cofactor evidence="1">
        <name>FAD</name>
        <dbReference type="ChEBI" id="CHEBI:57692"/>
    </cofactor>
</comment>
<protein>
    <submittedName>
        <fullName evidence="7">UDP-galactopyranose mutase</fullName>
    </submittedName>
</protein>
<dbReference type="SUPFAM" id="SSF51971">
    <property type="entry name" value="Nucleotide-binding domain"/>
    <property type="match status" value="1"/>
</dbReference>
<keyword evidence="4" id="KW-0274">FAD</keyword>
<sequence length="392" mass="45398">MSANRVTKIMQRKKILIVGAGLSGAVIARQLAEQGHVVNIIDQRSHIGGNAYDARDEHTGIMVHVYGPHIFHTDNETVWNYVNKYAEMMPYINKVKATVNGQVFSLPINLHTINQFFGVACSPDDARKLLLQKCDSTILEPQNFEQQALRFIGKELYEAFFKGYTIKQWGLHPSALPASVLKRIPVRFNYDDNYFNHKFQGIPKFGYTQMVKSIVEHENIAVELCRSFTQEMRTDYDHVFFSGALDAFYSCQYGRLEYRTLDFKKIICQSDYQGCAVMNYCSIDTPYTRITEHKYFSPWERHEASICYQEYSRECEAGDIPYYPVRRADKMDLLNKYLSRAKKEKNITFIGRLGTYRYLDMDITIAEALQTADVYLTSLYEQKEMPAFTVTV</sequence>